<keyword evidence="1" id="KW-0695">RNA-directed DNA polymerase</keyword>
<keyword evidence="1" id="KW-0548">Nucleotidyltransferase</keyword>
<dbReference type="GO" id="GO:0003964">
    <property type="term" value="F:RNA-directed DNA polymerase activity"/>
    <property type="evidence" value="ECO:0007669"/>
    <property type="project" value="UniProtKB-KW"/>
</dbReference>
<name>A0A392UH23_9FABA</name>
<evidence type="ECO:0000313" key="1">
    <source>
        <dbReference type="EMBL" id="MCI71025.1"/>
    </source>
</evidence>
<comment type="caution">
    <text evidence="1">The sequence shown here is derived from an EMBL/GenBank/DDBJ whole genome shotgun (WGS) entry which is preliminary data.</text>
</comment>
<sequence>METMSDSVCFGLWGSEDCQWAYLPSSGNSDGILSIWSKSSAYLKFTFVGESFVG</sequence>
<evidence type="ECO:0000313" key="2">
    <source>
        <dbReference type="Proteomes" id="UP000265520"/>
    </source>
</evidence>
<keyword evidence="2" id="KW-1185">Reference proteome</keyword>
<accession>A0A392UH23</accession>
<keyword evidence="1" id="KW-0808">Transferase</keyword>
<dbReference type="Proteomes" id="UP000265520">
    <property type="component" value="Unassembled WGS sequence"/>
</dbReference>
<reference evidence="1 2" key="1">
    <citation type="journal article" date="2018" name="Front. Plant Sci.">
        <title>Red Clover (Trifolium pratense) and Zigzag Clover (T. medium) - A Picture of Genomic Similarities and Differences.</title>
        <authorList>
            <person name="Dluhosova J."/>
            <person name="Istvanek J."/>
            <person name="Nedelnik J."/>
            <person name="Repkova J."/>
        </authorList>
    </citation>
    <scope>NUCLEOTIDE SEQUENCE [LARGE SCALE GENOMIC DNA]</scope>
    <source>
        <strain evidence="2">cv. 10/8</strain>
        <tissue evidence="1">Leaf</tissue>
    </source>
</reference>
<protein>
    <submittedName>
        <fullName evidence="1">Putative reverse transcriptase-beet retrotransposon</fullName>
    </submittedName>
</protein>
<dbReference type="AlphaFoldDB" id="A0A392UH23"/>
<proteinExistence type="predicted"/>
<dbReference type="EMBL" id="LXQA010787979">
    <property type="protein sequence ID" value="MCI71025.1"/>
    <property type="molecule type" value="Genomic_DNA"/>
</dbReference>
<organism evidence="1 2">
    <name type="scientific">Trifolium medium</name>
    <dbReference type="NCBI Taxonomy" id="97028"/>
    <lineage>
        <taxon>Eukaryota</taxon>
        <taxon>Viridiplantae</taxon>
        <taxon>Streptophyta</taxon>
        <taxon>Embryophyta</taxon>
        <taxon>Tracheophyta</taxon>
        <taxon>Spermatophyta</taxon>
        <taxon>Magnoliopsida</taxon>
        <taxon>eudicotyledons</taxon>
        <taxon>Gunneridae</taxon>
        <taxon>Pentapetalae</taxon>
        <taxon>rosids</taxon>
        <taxon>fabids</taxon>
        <taxon>Fabales</taxon>
        <taxon>Fabaceae</taxon>
        <taxon>Papilionoideae</taxon>
        <taxon>50 kb inversion clade</taxon>
        <taxon>NPAAA clade</taxon>
        <taxon>Hologalegina</taxon>
        <taxon>IRL clade</taxon>
        <taxon>Trifolieae</taxon>
        <taxon>Trifolium</taxon>
    </lineage>
</organism>
<feature type="non-terminal residue" evidence="1">
    <location>
        <position position="54"/>
    </location>
</feature>